<organism evidence="1 2">
    <name type="scientific">Lasallia pustulata</name>
    <dbReference type="NCBI Taxonomy" id="136370"/>
    <lineage>
        <taxon>Eukaryota</taxon>
        <taxon>Fungi</taxon>
        <taxon>Dikarya</taxon>
        <taxon>Ascomycota</taxon>
        <taxon>Pezizomycotina</taxon>
        <taxon>Lecanoromycetes</taxon>
        <taxon>OSLEUM clade</taxon>
        <taxon>Umbilicariomycetidae</taxon>
        <taxon>Umbilicariales</taxon>
        <taxon>Umbilicariaceae</taxon>
        <taxon>Lasallia</taxon>
    </lineage>
</organism>
<evidence type="ECO:0000313" key="1">
    <source>
        <dbReference type="EMBL" id="KAA6406879.1"/>
    </source>
</evidence>
<evidence type="ECO:0000313" key="2">
    <source>
        <dbReference type="Proteomes" id="UP000324767"/>
    </source>
</evidence>
<comment type="caution">
    <text evidence="1">The sequence shown here is derived from an EMBL/GenBank/DDBJ whole genome shotgun (WGS) entry which is preliminary data.</text>
</comment>
<reference evidence="1 2" key="1">
    <citation type="submission" date="2019-09" db="EMBL/GenBank/DDBJ databases">
        <title>The hologenome of the rock-dwelling lichen Lasallia pustulata.</title>
        <authorList>
            <person name="Greshake Tzovaras B."/>
            <person name="Segers F."/>
            <person name="Bicker A."/>
            <person name="Dal Grande F."/>
            <person name="Otte J."/>
            <person name="Hankeln T."/>
            <person name="Schmitt I."/>
            <person name="Ebersberger I."/>
        </authorList>
    </citation>
    <scope>NUCLEOTIDE SEQUENCE [LARGE SCALE GENOMIC DNA]</scope>
    <source>
        <strain evidence="1">A1-1</strain>
    </source>
</reference>
<proteinExistence type="predicted"/>
<protein>
    <submittedName>
        <fullName evidence="1">Casein kinase I</fullName>
    </submittedName>
</protein>
<keyword evidence="1" id="KW-0418">Kinase</keyword>
<name>A0A5M8PC54_9LECA</name>
<dbReference type="OrthoDB" id="4587838at2759"/>
<dbReference type="Gene3D" id="1.10.510.10">
    <property type="entry name" value="Transferase(Phosphotransferase) domain 1"/>
    <property type="match status" value="1"/>
</dbReference>
<dbReference type="EMBL" id="VXIT01000022">
    <property type="protein sequence ID" value="KAA6406879.1"/>
    <property type="molecule type" value="Genomic_DNA"/>
</dbReference>
<dbReference type="Proteomes" id="UP000324767">
    <property type="component" value="Unassembled WGS sequence"/>
</dbReference>
<dbReference type="AlphaFoldDB" id="A0A5M8PC54"/>
<dbReference type="InterPro" id="IPR011009">
    <property type="entry name" value="Kinase-like_dom_sf"/>
</dbReference>
<dbReference type="SUPFAM" id="SSF56112">
    <property type="entry name" value="Protein kinase-like (PK-like)"/>
    <property type="match status" value="1"/>
</dbReference>
<accession>A0A5M8PC54</accession>
<keyword evidence="1" id="KW-0808">Transferase</keyword>
<dbReference type="GO" id="GO:0016301">
    <property type="term" value="F:kinase activity"/>
    <property type="evidence" value="ECO:0007669"/>
    <property type="project" value="UniProtKB-KW"/>
</dbReference>
<gene>
    <name evidence="1" type="ORF">FRX48_09377</name>
</gene>
<sequence length="71" mass="8698">MEHKASISVDELYEDVPNEFKTYMSNVRALDFGEKPKYSKLRRMFRSLFVRHGFDYDYVFDWTIRKYLETS</sequence>